<accession>A0A4V4HCD8</accession>
<reference evidence="2 3" key="1">
    <citation type="journal article" date="2019" name="Nat. Ecol. Evol.">
        <title>Megaphylogeny resolves global patterns of mushroom evolution.</title>
        <authorList>
            <person name="Varga T."/>
            <person name="Krizsan K."/>
            <person name="Foldi C."/>
            <person name="Dima B."/>
            <person name="Sanchez-Garcia M."/>
            <person name="Sanchez-Ramirez S."/>
            <person name="Szollosi G.J."/>
            <person name="Szarkandi J.G."/>
            <person name="Papp V."/>
            <person name="Albert L."/>
            <person name="Andreopoulos W."/>
            <person name="Angelini C."/>
            <person name="Antonin V."/>
            <person name="Barry K.W."/>
            <person name="Bougher N.L."/>
            <person name="Buchanan P."/>
            <person name="Buyck B."/>
            <person name="Bense V."/>
            <person name="Catcheside P."/>
            <person name="Chovatia M."/>
            <person name="Cooper J."/>
            <person name="Damon W."/>
            <person name="Desjardin D."/>
            <person name="Finy P."/>
            <person name="Geml J."/>
            <person name="Haridas S."/>
            <person name="Hughes K."/>
            <person name="Justo A."/>
            <person name="Karasinski D."/>
            <person name="Kautmanova I."/>
            <person name="Kiss B."/>
            <person name="Kocsube S."/>
            <person name="Kotiranta H."/>
            <person name="LaButti K.M."/>
            <person name="Lechner B.E."/>
            <person name="Liimatainen K."/>
            <person name="Lipzen A."/>
            <person name="Lukacs Z."/>
            <person name="Mihaltcheva S."/>
            <person name="Morgado L.N."/>
            <person name="Niskanen T."/>
            <person name="Noordeloos M.E."/>
            <person name="Ohm R.A."/>
            <person name="Ortiz-Santana B."/>
            <person name="Ovrebo C."/>
            <person name="Racz N."/>
            <person name="Riley R."/>
            <person name="Savchenko A."/>
            <person name="Shiryaev A."/>
            <person name="Soop K."/>
            <person name="Spirin V."/>
            <person name="Szebenyi C."/>
            <person name="Tomsovsky M."/>
            <person name="Tulloss R.E."/>
            <person name="Uehling J."/>
            <person name="Grigoriev I.V."/>
            <person name="Vagvolgyi C."/>
            <person name="Papp T."/>
            <person name="Martin F.M."/>
            <person name="Miettinen O."/>
            <person name="Hibbett D.S."/>
            <person name="Nagy L.G."/>
        </authorList>
    </citation>
    <scope>NUCLEOTIDE SEQUENCE [LARGE SCALE GENOMIC DNA]</scope>
    <source>
        <strain evidence="2 3">CBS 962.96</strain>
    </source>
</reference>
<organism evidence="2 3">
    <name type="scientific">Dendrothele bispora (strain CBS 962.96)</name>
    <dbReference type="NCBI Taxonomy" id="1314807"/>
    <lineage>
        <taxon>Eukaryota</taxon>
        <taxon>Fungi</taxon>
        <taxon>Dikarya</taxon>
        <taxon>Basidiomycota</taxon>
        <taxon>Agaricomycotina</taxon>
        <taxon>Agaricomycetes</taxon>
        <taxon>Agaricomycetidae</taxon>
        <taxon>Agaricales</taxon>
        <taxon>Agaricales incertae sedis</taxon>
        <taxon>Dendrothele</taxon>
    </lineage>
</organism>
<evidence type="ECO:0000313" key="3">
    <source>
        <dbReference type="Proteomes" id="UP000297245"/>
    </source>
</evidence>
<proteinExistence type="predicted"/>
<sequence>MSMGNIGMEYRWMNLCTERNGLRKLRRHGEGGSVNPVAVERERKRIQELIKKYRYHLKDIFNMDETGLFYVMSPDTGLANQAHSGVKGSKVRLTYALTANADGSEKLPPLIIGKAHKPRCFGNKSGFQLGFKYRNNAKAWMTTSIYQDWITQWDRELQKKDRKILLLQDNFAGHVVPSGLKCIRVENFEPNLTSHIHPDDQGIIRCFKAHYRRRYVQRSIDRYDSGITPSNIYDIDQLGAM</sequence>
<evidence type="ECO:0000313" key="2">
    <source>
        <dbReference type="EMBL" id="THU82995.1"/>
    </source>
</evidence>
<dbReference type="EMBL" id="ML179693">
    <property type="protein sequence ID" value="THU82995.1"/>
    <property type="molecule type" value="Genomic_DNA"/>
</dbReference>
<keyword evidence="3" id="KW-1185">Reference proteome</keyword>
<dbReference type="Pfam" id="PF03184">
    <property type="entry name" value="DDE_1"/>
    <property type="match status" value="1"/>
</dbReference>
<gene>
    <name evidence="2" type="ORF">K435DRAFT_823064</name>
</gene>
<dbReference type="PANTHER" id="PTHR19303:SF73">
    <property type="entry name" value="PROTEIN PDC2"/>
    <property type="match status" value="1"/>
</dbReference>
<dbReference type="Proteomes" id="UP000297245">
    <property type="component" value="Unassembled WGS sequence"/>
</dbReference>
<dbReference type="AlphaFoldDB" id="A0A4V4HCD8"/>
<protein>
    <submittedName>
        <fullName evidence="2">DDE-domain-containing protein</fullName>
    </submittedName>
</protein>
<evidence type="ECO:0000259" key="1">
    <source>
        <dbReference type="Pfam" id="PF03184"/>
    </source>
</evidence>
<dbReference type="InterPro" id="IPR004875">
    <property type="entry name" value="DDE_SF_endonuclease_dom"/>
</dbReference>
<dbReference type="PANTHER" id="PTHR19303">
    <property type="entry name" value="TRANSPOSON"/>
    <property type="match status" value="1"/>
</dbReference>
<dbReference type="InterPro" id="IPR050863">
    <property type="entry name" value="CenT-Element_Derived"/>
</dbReference>
<dbReference type="GO" id="GO:0003677">
    <property type="term" value="F:DNA binding"/>
    <property type="evidence" value="ECO:0007669"/>
    <property type="project" value="TreeGrafter"/>
</dbReference>
<name>A0A4V4HCD8_DENBC</name>
<dbReference type="GO" id="GO:0005634">
    <property type="term" value="C:nucleus"/>
    <property type="evidence" value="ECO:0007669"/>
    <property type="project" value="TreeGrafter"/>
</dbReference>
<feature type="domain" description="DDE-1" evidence="1">
    <location>
        <begin position="91"/>
        <end position="228"/>
    </location>
</feature>
<dbReference type="OrthoDB" id="162969at2759"/>